<evidence type="ECO:0000313" key="3">
    <source>
        <dbReference type="Proteomes" id="UP000006352"/>
    </source>
</evidence>
<proteinExistence type="predicted"/>
<dbReference type="STRING" id="599839.J4IAT6"/>
<sequence>MDRSSHLPAYAYISPEKAQLYAEDTRKGFYGLSPAEKLWKDRQPFLERTGYTLRKRYYTDWTPSWIGKNVDPIFCEDSIMLNNYNVIDAIRCRDGMLVAIKTTRGDTDEIAIAKFLSSPDLINHPSNHCAPLIDLLPDPLGSSKMLMVTPYLRPFDDPEFGVVGEVLDFVFQTLQGLQFLHQCGVAHRDCASANIMMDGRSLYPQGHHPIRDHCSLDGVVELVPLSRIDHPVRYYFIDFGISTRFSENSSPLVLGKNGRDQDVPELSSDVPYDAYKVDIFVLGNVYDKEFIQKYHGLDFLQSLVGAMKQSVPGRRPTAQDTLKSLEEIQATLSSVLLRWRLRPRSETPPERILHDTVAAAREGIYHLKRLVT</sequence>
<evidence type="ECO:0000313" key="2">
    <source>
        <dbReference type="EMBL" id="CCM03476.1"/>
    </source>
</evidence>
<feature type="domain" description="Protein kinase" evidence="1">
    <location>
        <begin position="73"/>
        <end position="372"/>
    </location>
</feature>
<gene>
    <name evidence="2" type="ORF">FIBRA_05609</name>
</gene>
<dbReference type="InterPro" id="IPR011009">
    <property type="entry name" value="Kinase-like_dom_sf"/>
</dbReference>
<dbReference type="SMART" id="SM00220">
    <property type="entry name" value="S_TKc"/>
    <property type="match status" value="1"/>
</dbReference>
<dbReference type="SUPFAM" id="SSF56112">
    <property type="entry name" value="Protein kinase-like (PK-like)"/>
    <property type="match status" value="1"/>
</dbReference>
<dbReference type="InParanoid" id="J4IAT6"/>
<evidence type="ECO:0000259" key="1">
    <source>
        <dbReference type="PROSITE" id="PS50011"/>
    </source>
</evidence>
<protein>
    <recommendedName>
        <fullName evidence="1">Protein kinase domain-containing protein</fullName>
    </recommendedName>
</protein>
<dbReference type="Proteomes" id="UP000006352">
    <property type="component" value="Unassembled WGS sequence"/>
</dbReference>
<reference evidence="2 3" key="1">
    <citation type="journal article" date="2012" name="Appl. Environ. Microbiol.">
        <title>Short-read sequencing for genomic analysis of the brown rot fungus Fibroporia radiculosa.</title>
        <authorList>
            <person name="Tang J.D."/>
            <person name="Perkins A.D."/>
            <person name="Sonstegard T.S."/>
            <person name="Schroeder S.G."/>
            <person name="Burgess S.C."/>
            <person name="Diehl S.V."/>
        </authorList>
    </citation>
    <scope>NUCLEOTIDE SEQUENCE [LARGE SCALE GENOMIC DNA]</scope>
    <source>
        <strain evidence="2 3">TFFH 294</strain>
    </source>
</reference>
<dbReference type="RefSeq" id="XP_012182759.1">
    <property type="nucleotide sequence ID" value="XM_012327369.1"/>
</dbReference>
<dbReference type="Gene3D" id="1.10.510.10">
    <property type="entry name" value="Transferase(Phosphotransferase) domain 1"/>
    <property type="match status" value="1"/>
</dbReference>
<dbReference type="GO" id="GO:0004672">
    <property type="term" value="F:protein kinase activity"/>
    <property type="evidence" value="ECO:0007669"/>
    <property type="project" value="InterPro"/>
</dbReference>
<dbReference type="OrthoDB" id="5987198at2759"/>
<dbReference type="EMBL" id="HE797114">
    <property type="protein sequence ID" value="CCM03476.1"/>
    <property type="molecule type" value="Genomic_DNA"/>
</dbReference>
<dbReference type="HOGENOM" id="CLU_044121_2_1_1"/>
<dbReference type="GO" id="GO:0005524">
    <property type="term" value="F:ATP binding"/>
    <property type="evidence" value="ECO:0007669"/>
    <property type="project" value="InterPro"/>
</dbReference>
<dbReference type="PROSITE" id="PS50011">
    <property type="entry name" value="PROTEIN_KINASE_DOM"/>
    <property type="match status" value="1"/>
</dbReference>
<organism evidence="2 3">
    <name type="scientific">Fibroporia radiculosa</name>
    <dbReference type="NCBI Taxonomy" id="599839"/>
    <lineage>
        <taxon>Eukaryota</taxon>
        <taxon>Fungi</taxon>
        <taxon>Dikarya</taxon>
        <taxon>Basidiomycota</taxon>
        <taxon>Agaricomycotina</taxon>
        <taxon>Agaricomycetes</taxon>
        <taxon>Polyporales</taxon>
        <taxon>Fibroporiaceae</taxon>
        <taxon>Fibroporia</taxon>
    </lineage>
</organism>
<dbReference type="InterPro" id="IPR000719">
    <property type="entry name" value="Prot_kinase_dom"/>
</dbReference>
<dbReference type="AlphaFoldDB" id="J4IAT6"/>
<keyword evidence="3" id="KW-1185">Reference proteome</keyword>
<accession>J4IAT6</accession>
<dbReference type="GeneID" id="24098387"/>
<name>J4IAT6_9APHY</name>